<dbReference type="SUPFAM" id="SSF54060">
    <property type="entry name" value="His-Me finger endonucleases"/>
    <property type="match status" value="1"/>
</dbReference>
<dbReference type="InterPro" id="IPR038563">
    <property type="entry name" value="Endonuclease_7_sf"/>
</dbReference>
<evidence type="ECO:0000313" key="1">
    <source>
        <dbReference type="EMBL" id="GGU45702.1"/>
    </source>
</evidence>
<protein>
    <recommendedName>
        <fullName evidence="3">Recombination endonuclease VII</fullName>
    </recommendedName>
</protein>
<keyword evidence="2" id="KW-1185">Reference proteome</keyword>
<sequence>MQARRERDRSARIERTYGISEAQYQAIYRAQGGVCAICRRAKGNGRVRLSVDHDHTCCPGSTSCGKCVRGLLCKPCNRNVLGHLRDEVQALMRAIDYLTTPPAQAVLNT</sequence>
<comment type="caution">
    <text evidence="1">The sequence shown here is derived from an EMBL/GenBank/DDBJ whole genome shotgun (WGS) entry which is preliminary data.</text>
</comment>
<accession>A0ABQ2UN43</accession>
<evidence type="ECO:0000313" key="2">
    <source>
        <dbReference type="Proteomes" id="UP000649573"/>
    </source>
</evidence>
<evidence type="ECO:0008006" key="3">
    <source>
        <dbReference type="Google" id="ProtNLM"/>
    </source>
</evidence>
<dbReference type="Pfam" id="PF02945">
    <property type="entry name" value="Endonuclease_7"/>
    <property type="match status" value="1"/>
</dbReference>
<dbReference type="InterPro" id="IPR004211">
    <property type="entry name" value="Endonuclease_7"/>
</dbReference>
<organism evidence="1 2">
    <name type="scientific">Lentzea flava</name>
    <dbReference type="NCBI Taxonomy" id="103732"/>
    <lineage>
        <taxon>Bacteria</taxon>
        <taxon>Bacillati</taxon>
        <taxon>Actinomycetota</taxon>
        <taxon>Actinomycetes</taxon>
        <taxon>Pseudonocardiales</taxon>
        <taxon>Pseudonocardiaceae</taxon>
        <taxon>Lentzea</taxon>
    </lineage>
</organism>
<proteinExistence type="predicted"/>
<dbReference type="Proteomes" id="UP000649573">
    <property type="component" value="Unassembled WGS sequence"/>
</dbReference>
<dbReference type="EMBL" id="BMRE01000018">
    <property type="protein sequence ID" value="GGU45702.1"/>
    <property type="molecule type" value="Genomic_DNA"/>
</dbReference>
<dbReference type="Gene3D" id="3.40.1800.10">
    <property type="entry name" value="His-Me finger endonucleases"/>
    <property type="match status" value="1"/>
</dbReference>
<reference evidence="2" key="1">
    <citation type="journal article" date="2019" name="Int. J. Syst. Evol. Microbiol.">
        <title>The Global Catalogue of Microorganisms (GCM) 10K type strain sequencing project: providing services to taxonomists for standard genome sequencing and annotation.</title>
        <authorList>
            <consortium name="The Broad Institute Genomics Platform"/>
            <consortium name="The Broad Institute Genome Sequencing Center for Infectious Disease"/>
            <person name="Wu L."/>
            <person name="Ma J."/>
        </authorList>
    </citation>
    <scope>NUCLEOTIDE SEQUENCE [LARGE SCALE GENOMIC DNA]</scope>
    <source>
        <strain evidence="2">JCM 3296</strain>
    </source>
</reference>
<gene>
    <name evidence="1" type="ORF">GCM10010178_42680</name>
</gene>
<name>A0ABQ2UN43_9PSEU</name>
<dbReference type="InterPro" id="IPR044925">
    <property type="entry name" value="His-Me_finger_sf"/>
</dbReference>
<dbReference type="RefSeq" id="WP_229812796.1">
    <property type="nucleotide sequence ID" value="NZ_BMRE01000018.1"/>
</dbReference>